<comment type="caution">
    <text evidence="6">The sequence shown here is derived from an EMBL/GenBank/DDBJ whole genome shotgun (WGS) entry which is preliminary data.</text>
</comment>
<evidence type="ECO:0000256" key="5">
    <source>
        <dbReference type="SAM" id="Phobius"/>
    </source>
</evidence>
<keyword evidence="3 5" id="KW-1133">Transmembrane helix</keyword>
<keyword evidence="7" id="KW-1185">Reference proteome</keyword>
<protein>
    <submittedName>
        <fullName evidence="6">DoxX-like protein</fullName>
    </submittedName>
</protein>
<feature type="transmembrane region" description="Helical" evidence="5">
    <location>
        <begin position="95"/>
        <end position="113"/>
    </location>
</feature>
<gene>
    <name evidence="6" type="ORF">DFR28_10269</name>
</gene>
<sequence length="118" mass="12505">MSKAVKISFWISVTLASLALVAGGAAKLASVEQVHTSFSVMGLPVWFGYFIGLCEVLGGIGLWLRKVSALAAGGLLIIMAGAMYFHIVYDSIANGIPAFVISLLLIHILISRIKNSIN</sequence>
<dbReference type="InParanoid" id="A0A395JLW8"/>
<accession>A0A395JLW8</accession>
<dbReference type="GO" id="GO:0016020">
    <property type="term" value="C:membrane"/>
    <property type="evidence" value="ECO:0007669"/>
    <property type="project" value="UniProtKB-SubCell"/>
</dbReference>
<dbReference type="Proteomes" id="UP000253083">
    <property type="component" value="Unassembled WGS sequence"/>
</dbReference>
<dbReference type="RefSeq" id="WP_113953501.1">
    <property type="nucleotide sequence ID" value="NZ_QNRT01000002.1"/>
</dbReference>
<keyword evidence="4 5" id="KW-0472">Membrane</keyword>
<name>A0A395JLW8_9GAMM</name>
<evidence type="ECO:0000313" key="6">
    <source>
        <dbReference type="EMBL" id="RBP50658.1"/>
    </source>
</evidence>
<reference evidence="6 7" key="1">
    <citation type="submission" date="2018-06" db="EMBL/GenBank/DDBJ databases">
        <title>Genomic Encyclopedia of Type Strains, Phase IV (KMG-IV): sequencing the most valuable type-strain genomes for metagenomic binning, comparative biology and taxonomic classification.</title>
        <authorList>
            <person name="Goeker M."/>
        </authorList>
    </citation>
    <scope>NUCLEOTIDE SEQUENCE [LARGE SCALE GENOMIC DNA]</scope>
    <source>
        <strain evidence="6 7">DSM 24032</strain>
    </source>
</reference>
<keyword evidence="2 5" id="KW-0812">Transmembrane</keyword>
<evidence type="ECO:0000256" key="1">
    <source>
        <dbReference type="ARBA" id="ARBA00004141"/>
    </source>
</evidence>
<feature type="transmembrane region" description="Helical" evidence="5">
    <location>
        <begin position="69"/>
        <end position="89"/>
    </location>
</feature>
<evidence type="ECO:0000256" key="3">
    <source>
        <dbReference type="ARBA" id="ARBA00022989"/>
    </source>
</evidence>
<dbReference type="EMBL" id="QNRT01000002">
    <property type="protein sequence ID" value="RBP50658.1"/>
    <property type="molecule type" value="Genomic_DNA"/>
</dbReference>
<organism evidence="6 7">
    <name type="scientific">Arenicella xantha</name>
    <dbReference type="NCBI Taxonomy" id="644221"/>
    <lineage>
        <taxon>Bacteria</taxon>
        <taxon>Pseudomonadati</taxon>
        <taxon>Pseudomonadota</taxon>
        <taxon>Gammaproteobacteria</taxon>
        <taxon>Arenicellales</taxon>
        <taxon>Arenicellaceae</taxon>
        <taxon>Arenicella</taxon>
    </lineage>
</organism>
<dbReference type="InterPro" id="IPR032808">
    <property type="entry name" value="DoxX"/>
</dbReference>
<evidence type="ECO:0000256" key="4">
    <source>
        <dbReference type="ARBA" id="ARBA00023136"/>
    </source>
</evidence>
<proteinExistence type="predicted"/>
<comment type="subcellular location">
    <subcellularLocation>
        <location evidence="1">Membrane</location>
        <topology evidence="1">Multi-pass membrane protein</topology>
    </subcellularLocation>
</comment>
<dbReference type="AlphaFoldDB" id="A0A395JLW8"/>
<evidence type="ECO:0000256" key="2">
    <source>
        <dbReference type="ARBA" id="ARBA00022692"/>
    </source>
</evidence>
<dbReference type="Pfam" id="PF13564">
    <property type="entry name" value="DoxX_2"/>
    <property type="match status" value="1"/>
</dbReference>
<feature type="transmembrane region" description="Helical" evidence="5">
    <location>
        <begin position="46"/>
        <end position="64"/>
    </location>
</feature>
<dbReference type="OrthoDB" id="6388042at2"/>
<evidence type="ECO:0000313" key="7">
    <source>
        <dbReference type="Proteomes" id="UP000253083"/>
    </source>
</evidence>